<evidence type="ECO:0008006" key="5">
    <source>
        <dbReference type="Google" id="ProtNLM"/>
    </source>
</evidence>
<dbReference type="InterPro" id="IPR029046">
    <property type="entry name" value="LolA/LolB/LppX"/>
</dbReference>
<keyword evidence="4" id="KW-1185">Reference proteome</keyword>
<dbReference type="SUPFAM" id="SSF89392">
    <property type="entry name" value="Prokaryotic lipoproteins and lipoprotein localization factors"/>
    <property type="match status" value="1"/>
</dbReference>
<dbReference type="EMBL" id="JAJAQC010000003">
    <property type="protein sequence ID" value="MDA0563232.1"/>
    <property type="molecule type" value="Genomic_DNA"/>
</dbReference>
<proteinExistence type="predicted"/>
<dbReference type="Gene3D" id="2.50.20.20">
    <property type="match status" value="1"/>
</dbReference>
<dbReference type="Proteomes" id="UP001140076">
    <property type="component" value="Unassembled WGS sequence"/>
</dbReference>
<dbReference type="RefSeq" id="WP_270070515.1">
    <property type="nucleotide sequence ID" value="NZ_JAJAQC010000003.1"/>
</dbReference>
<evidence type="ECO:0000256" key="2">
    <source>
        <dbReference type="SAM" id="SignalP"/>
    </source>
</evidence>
<evidence type="ECO:0000256" key="1">
    <source>
        <dbReference type="SAM" id="MobiDB-lite"/>
    </source>
</evidence>
<keyword evidence="2" id="KW-0732">Signal</keyword>
<gene>
    <name evidence="3" type="ORF">LG943_02640</name>
</gene>
<feature type="region of interest" description="Disordered" evidence="1">
    <location>
        <begin position="27"/>
        <end position="46"/>
    </location>
</feature>
<comment type="caution">
    <text evidence="3">The sequence shown here is derived from an EMBL/GenBank/DDBJ whole genome shotgun (WGS) entry which is preliminary data.</text>
</comment>
<name>A0A9X3SCX2_9ACTN</name>
<evidence type="ECO:0000313" key="3">
    <source>
        <dbReference type="EMBL" id="MDA0563232.1"/>
    </source>
</evidence>
<feature type="chain" id="PRO_5040786069" description="Lipoprotein" evidence="2">
    <location>
        <begin position="30"/>
        <end position="283"/>
    </location>
</feature>
<evidence type="ECO:0000313" key="4">
    <source>
        <dbReference type="Proteomes" id="UP001140076"/>
    </source>
</evidence>
<accession>A0A9X3SCX2</accession>
<feature type="signal peptide" evidence="2">
    <location>
        <begin position="1"/>
        <end position="29"/>
    </location>
</feature>
<dbReference type="AlphaFoldDB" id="A0A9X3SCX2"/>
<reference evidence="3" key="1">
    <citation type="submission" date="2021-10" db="EMBL/GenBank/DDBJ databases">
        <title>Streptomonospora sp. nov., isolated from mangrove soil.</title>
        <authorList>
            <person name="Chen X."/>
            <person name="Ge X."/>
            <person name="Liu W."/>
        </authorList>
    </citation>
    <scope>NUCLEOTIDE SEQUENCE</scope>
    <source>
        <strain evidence="3">S1-112</strain>
    </source>
</reference>
<organism evidence="3 4">
    <name type="scientific">Streptomonospora mangrovi</name>
    <dbReference type="NCBI Taxonomy" id="2883123"/>
    <lineage>
        <taxon>Bacteria</taxon>
        <taxon>Bacillati</taxon>
        <taxon>Actinomycetota</taxon>
        <taxon>Actinomycetes</taxon>
        <taxon>Streptosporangiales</taxon>
        <taxon>Nocardiopsidaceae</taxon>
        <taxon>Streptomonospora</taxon>
    </lineage>
</organism>
<protein>
    <recommendedName>
        <fullName evidence="5">Lipoprotein</fullName>
    </recommendedName>
</protein>
<sequence>MARVVRRVVAGTAAAVCVAALSACVGASGAPEPQGSAVPTPGDASDRTELADAVTAALDAEDSAAWRLQSFDSSGMAVLNSGRLSCSGDGSGVYRVEGDATRYVLEPDFVPGRDYDGDETSAADVQASGSVATDDGLHSASGGDFWPLGDDYRAADVPSDYLPDLTAARGANCSHITAALAVSTDLRLVDAVEVHGTPTAHWRGTAYIDDLREHAVGFARSEYTTLVDMGLGEAAVDVELWVDDANRPLVYYQHLPPDRTGLQNRWFALTLTDWSTDETVTAP</sequence>
<dbReference type="PROSITE" id="PS51257">
    <property type="entry name" value="PROKAR_LIPOPROTEIN"/>
    <property type="match status" value="1"/>
</dbReference>